<dbReference type="CDD" id="cd00371">
    <property type="entry name" value="HMA"/>
    <property type="match status" value="1"/>
</dbReference>
<proteinExistence type="predicted"/>
<dbReference type="InterPro" id="IPR006121">
    <property type="entry name" value="HMA_dom"/>
</dbReference>
<evidence type="ECO:0000313" key="2">
    <source>
        <dbReference type="EMBL" id="OBX63176.1"/>
    </source>
</evidence>
<dbReference type="Gene3D" id="3.30.70.100">
    <property type="match status" value="1"/>
</dbReference>
<organism evidence="2">
    <name type="scientific">Faucicola osloensis</name>
    <name type="common">Moraxella osloensis</name>
    <dbReference type="NCBI Taxonomy" id="34062"/>
    <lineage>
        <taxon>Bacteria</taxon>
        <taxon>Pseudomonadati</taxon>
        <taxon>Pseudomonadota</taxon>
        <taxon>Gammaproteobacteria</taxon>
        <taxon>Moraxellales</taxon>
        <taxon>Moraxellaceae</taxon>
        <taxon>Faucicola</taxon>
    </lineage>
</organism>
<dbReference type="Pfam" id="PF00403">
    <property type="entry name" value="HMA"/>
    <property type="match status" value="1"/>
</dbReference>
<gene>
    <name evidence="2" type="ORF">A9299_11010</name>
</gene>
<protein>
    <recommendedName>
        <fullName evidence="1">HMA domain-containing protein</fullName>
    </recommendedName>
</protein>
<reference evidence="2" key="1">
    <citation type="submission" date="2016-06" db="EMBL/GenBank/DDBJ databases">
        <title>Draft genome of Moraxella osloensis CCUG 67237.</title>
        <authorList>
            <person name="Salva-Serra F."/>
            <person name="Engstrom-Jakobsson H."/>
            <person name="Thorell K."/>
            <person name="Gonzales-Siles L."/>
            <person name="Karlsson R."/>
            <person name="Boulund F."/>
            <person name="Engstrand L."/>
            <person name="Kristiansson E."/>
            <person name="Moore E."/>
        </authorList>
    </citation>
    <scope>NUCLEOTIDE SEQUENCE [LARGE SCALE GENOMIC DNA]</scope>
    <source>
        <strain evidence="2">CCUG 67237</strain>
    </source>
</reference>
<dbReference type="InterPro" id="IPR036163">
    <property type="entry name" value="HMA_dom_sf"/>
</dbReference>
<accession>A0AA91FS44</accession>
<name>A0AA91FS44_FAUOS</name>
<comment type="caution">
    <text evidence="2">The sequence shown here is derived from an EMBL/GenBank/DDBJ whole genome shotgun (WGS) entry which is preliminary data.</text>
</comment>
<dbReference type="PROSITE" id="PS50846">
    <property type="entry name" value="HMA_2"/>
    <property type="match status" value="1"/>
</dbReference>
<dbReference type="GO" id="GO:0046872">
    <property type="term" value="F:metal ion binding"/>
    <property type="evidence" value="ECO:0007669"/>
    <property type="project" value="InterPro"/>
</dbReference>
<sequence>MKYRIEGMDCASCIGKIETALKRMPEVSDVELNFATETLELSLAPGAPTQASDIEKTIKSLGFGISASTGQQTVSAIDIDSDNQMAPQDKKWWQTRLRLMLKSINRFPNKKLW</sequence>
<dbReference type="SUPFAM" id="SSF55008">
    <property type="entry name" value="HMA, heavy metal-associated domain"/>
    <property type="match status" value="1"/>
</dbReference>
<dbReference type="AlphaFoldDB" id="A0AA91FS44"/>
<dbReference type="EMBL" id="LZMT01000027">
    <property type="protein sequence ID" value="OBX63176.1"/>
    <property type="molecule type" value="Genomic_DNA"/>
</dbReference>
<evidence type="ECO:0000259" key="1">
    <source>
        <dbReference type="PROSITE" id="PS50846"/>
    </source>
</evidence>
<feature type="domain" description="HMA" evidence="1">
    <location>
        <begin position="1"/>
        <end position="66"/>
    </location>
</feature>